<keyword evidence="1" id="KW-1133">Transmembrane helix</keyword>
<evidence type="ECO:0000313" key="2">
    <source>
        <dbReference type="EMBL" id="MBL7558877.1"/>
    </source>
</evidence>
<dbReference type="RefSeq" id="WP_148638356.1">
    <property type="nucleotide sequence ID" value="NZ_JAEMEF010000002.1"/>
</dbReference>
<accession>A0ABS1WID0</accession>
<name>A0ABS1WID0_9FLAO</name>
<feature type="transmembrane region" description="Helical" evidence="1">
    <location>
        <begin position="168"/>
        <end position="191"/>
    </location>
</feature>
<keyword evidence="3" id="KW-1185">Reference proteome</keyword>
<feature type="transmembrane region" description="Helical" evidence="1">
    <location>
        <begin position="31"/>
        <end position="48"/>
    </location>
</feature>
<keyword evidence="1" id="KW-0812">Transmembrane</keyword>
<keyword evidence="1" id="KW-0472">Membrane</keyword>
<feature type="transmembrane region" description="Helical" evidence="1">
    <location>
        <begin position="6"/>
        <end position="24"/>
    </location>
</feature>
<reference evidence="2 3" key="1">
    <citation type="submission" date="2020-12" db="EMBL/GenBank/DDBJ databases">
        <title>Olleya sediminilitoris sp. nov., isolated from a tidal flat.</title>
        <authorList>
            <person name="Park S."/>
            <person name="Yoon J.-H."/>
        </authorList>
    </citation>
    <scope>NUCLEOTIDE SEQUENCE [LARGE SCALE GENOMIC DNA]</scope>
    <source>
        <strain evidence="2 3">YSTF-M6</strain>
    </source>
</reference>
<proteinExistence type="predicted"/>
<evidence type="ECO:0000256" key="1">
    <source>
        <dbReference type="SAM" id="Phobius"/>
    </source>
</evidence>
<feature type="transmembrane region" description="Helical" evidence="1">
    <location>
        <begin position="85"/>
        <end position="105"/>
    </location>
</feature>
<gene>
    <name evidence="2" type="ORF">JAO71_03590</name>
</gene>
<dbReference type="EMBL" id="JAEMEF010000002">
    <property type="protein sequence ID" value="MBL7558877.1"/>
    <property type="molecule type" value="Genomic_DNA"/>
</dbReference>
<feature type="transmembrane region" description="Helical" evidence="1">
    <location>
        <begin position="146"/>
        <end position="162"/>
    </location>
</feature>
<sequence length="210" mass="24406">MEKNTLIYFTPVVIFTLLLKYINITKGKPNYLYIIGLIAIIISDILTFKDFDKLFSWITILTSIYLICSSLILKQYLNKSKLENILFLSVLIGLLLASYIIYSVLDLLIKHLSNTNLVYTIMITFILITYVISCAIIYINDYYDNATLILTSGIFCMFHIALTPINEFIYFTQTFTVLITITHVISIYLCMKFIAETEIIKKENLKKKYF</sequence>
<dbReference type="Proteomes" id="UP000605013">
    <property type="component" value="Unassembled WGS sequence"/>
</dbReference>
<organism evidence="2 3">
    <name type="scientific">Olleya sediminilitoris</name>
    <dbReference type="NCBI Taxonomy" id="2795739"/>
    <lineage>
        <taxon>Bacteria</taxon>
        <taxon>Pseudomonadati</taxon>
        <taxon>Bacteroidota</taxon>
        <taxon>Flavobacteriia</taxon>
        <taxon>Flavobacteriales</taxon>
        <taxon>Flavobacteriaceae</taxon>
    </lineage>
</organism>
<comment type="caution">
    <text evidence="2">The sequence shown here is derived from an EMBL/GenBank/DDBJ whole genome shotgun (WGS) entry which is preliminary data.</text>
</comment>
<protein>
    <recommendedName>
        <fullName evidence="4">YhhN-like protein</fullName>
    </recommendedName>
</protein>
<evidence type="ECO:0000313" key="3">
    <source>
        <dbReference type="Proteomes" id="UP000605013"/>
    </source>
</evidence>
<evidence type="ECO:0008006" key="4">
    <source>
        <dbReference type="Google" id="ProtNLM"/>
    </source>
</evidence>
<feature type="transmembrane region" description="Helical" evidence="1">
    <location>
        <begin position="117"/>
        <end position="139"/>
    </location>
</feature>
<feature type="transmembrane region" description="Helical" evidence="1">
    <location>
        <begin position="54"/>
        <end position="73"/>
    </location>
</feature>